<dbReference type="Proteomes" id="UP000034854">
    <property type="component" value="Unassembled WGS sequence"/>
</dbReference>
<reference evidence="1 2" key="1">
    <citation type="journal article" date="2015" name="Nature">
        <title>rRNA introns, odd ribosomes, and small enigmatic genomes across a large radiation of phyla.</title>
        <authorList>
            <person name="Brown C.T."/>
            <person name="Hug L.A."/>
            <person name="Thomas B.C."/>
            <person name="Sharon I."/>
            <person name="Castelle C.J."/>
            <person name="Singh A."/>
            <person name="Wilkins M.J."/>
            <person name="Williams K.H."/>
            <person name="Banfield J.F."/>
        </authorList>
    </citation>
    <scope>NUCLEOTIDE SEQUENCE [LARGE SCALE GENOMIC DNA]</scope>
</reference>
<evidence type="ECO:0000313" key="1">
    <source>
        <dbReference type="EMBL" id="KKR87684.1"/>
    </source>
</evidence>
<protein>
    <submittedName>
        <fullName evidence="1">Uncharacterized protein</fullName>
    </submittedName>
</protein>
<gene>
    <name evidence="1" type="ORF">UU34_C0003G0026</name>
</gene>
<accession>A0A0G0UFM0</accession>
<evidence type="ECO:0000313" key="2">
    <source>
        <dbReference type="Proteomes" id="UP000034854"/>
    </source>
</evidence>
<dbReference type="EMBL" id="LCAG01000003">
    <property type="protein sequence ID" value="KKR87684.1"/>
    <property type="molecule type" value="Genomic_DNA"/>
</dbReference>
<comment type="caution">
    <text evidence="1">The sequence shown here is derived from an EMBL/GenBank/DDBJ whole genome shotgun (WGS) entry which is preliminary data.</text>
</comment>
<dbReference type="AlphaFoldDB" id="A0A0G0UFM0"/>
<sequence>MERIPFGEAMLIVTKHADNSAKLSISMSDLTFDDCIADIAKKRGLGAIGMIAEALRLERLLCESHNDPEKGLYIVPVGEHRPRRIISA</sequence>
<name>A0A0G0UFM0_9BACT</name>
<proteinExistence type="predicted"/>
<organism evidence="1 2">
    <name type="scientific">Candidatus Curtissbacteria bacterium GW2011_GWA1_41_11</name>
    <dbReference type="NCBI Taxonomy" id="1618409"/>
    <lineage>
        <taxon>Bacteria</taxon>
        <taxon>Candidatus Curtissiibacteriota</taxon>
    </lineage>
</organism>